<dbReference type="GeneID" id="110747793"/>
<evidence type="ECO:0000313" key="2">
    <source>
        <dbReference type="RefSeq" id="XP_021803581.1"/>
    </source>
</evidence>
<protein>
    <submittedName>
        <fullName evidence="2">Pullulanase 1, chloroplastic-like</fullName>
    </submittedName>
</protein>
<dbReference type="KEGG" id="pavi:110747793"/>
<dbReference type="RefSeq" id="XP_021803581.1">
    <property type="nucleotide sequence ID" value="XM_021947889.1"/>
</dbReference>
<feature type="non-terminal residue" evidence="2">
    <location>
        <position position="1"/>
    </location>
</feature>
<dbReference type="PANTHER" id="PTHR43002">
    <property type="entry name" value="GLYCOGEN DEBRANCHING ENZYME"/>
    <property type="match status" value="1"/>
</dbReference>
<keyword evidence="1" id="KW-1185">Reference proteome</keyword>
<sequence length="126" mass="14317">CIGCWLQALNRFGLRVVLDVVYNHLHGSGPVDDNSVLDKIVPGYYLRRNADGFIEHSTCVNNTASEHFMVERLIVDDLLHWAVDYKVDGFRFDLMGHIMRRTMVKAKDALCSLTKERDGVDGSSIY</sequence>
<dbReference type="AlphaFoldDB" id="A0A6P5RRA9"/>
<accession>A0A6P5RRA9</accession>
<proteinExistence type="predicted"/>
<gene>
    <name evidence="2" type="primary">LOC110747793</name>
</gene>
<feature type="non-terminal residue" evidence="2">
    <location>
        <position position="126"/>
    </location>
</feature>
<dbReference type="Proteomes" id="UP000515124">
    <property type="component" value="Unplaced"/>
</dbReference>
<dbReference type="Gene3D" id="3.20.20.80">
    <property type="entry name" value="Glycosidases"/>
    <property type="match status" value="1"/>
</dbReference>
<dbReference type="InterPro" id="IPR017853">
    <property type="entry name" value="GH"/>
</dbReference>
<reference evidence="2" key="1">
    <citation type="submission" date="2025-08" db="UniProtKB">
        <authorList>
            <consortium name="RefSeq"/>
        </authorList>
    </citation>
    <scope>IDENTIFICATION</scope>
</reference>
<organism evidence="1 2">
    <name type="scientific">Prunus avium</name>
    <name type="common">Cherry</name>
    <name type="synonym">Cerasus avium</name>
    <dbReference type="NCBI Taxonomy" id="42229"/>
    <lineage>
        <taxon>Eukaryota</taxon>
        <taxon>Viridiplantae</taxon>
        <taxon>Streptophyta</taxon>
        <taxon>Embryophyta</taxon>
        <taxon>Tracheophyta</taxon>
        <taxon>Spermatophyta</taxon>
        <taxon>Magnoliopsida</taxon>
        <taxon>eudicotyledons</taxon>
        <taxon>Gunneridae</taxon>
        <taxon>Pentapetalae</taxon>
        <taxon>rosids</taxon>
        <taxon>fabids</taxon>
        <taxon>Rosales</taxon>
        <taxon>Rosaceae</taxon>
        <taxon>Amygdaloideae</taxon>
        <taxon>Amygdaleae</taxon>
        <taxon>Prunus</taxon>
    </lineage>
</organism>
<dbReference type="SUPFAM" id="SSF51445">
    <property type="entry name" value="(Trans)glycosidases"/>
    <property type="match status" value="1"/>
</dbReference>
<name>A0A6P5RRA9_PRUAV</name>
<evidence type="ECO:0000313" key="1">
    <source>
        <dbReference type="Proteomes" id="UP000515124"/>
    </source>
</evidence>